<sequence length="183" mass="22109">MTNYYQLKDEELIRMYLHTQQNNYFETLYTRYVSKVYRRCLSLTKDSSKAEDFTHDIFLRVYGNLSNFKAHSTFSTWLYSISYNYCMDQIRYAHRTATIELEAEHELFWNDTSEHEHLEMQLQQLNQAMDAISPEETQLLRLKYEDGLDIKAIATQFSLKDSAVKMRLKRTRDKIRRLYRPVE</sequence>
<evidence type="ECO:0000256" key="1">
    <source>
        <dbReference type="ARBA" id="ARBA00010641"/>
    </source>
</evidence>
<evidence type="ECO:0000256" key="5">
    <source>
        <dbReference type="ARBA" id="ARBA00023163"/>
    </source>
</evidence>
<dbReference type="OrthoDB" id="1027298at2"/>
<dbReference type="STRING" id="1178516.AWR27_08930"/>
<dbReference type="PANTHER" id="PTHR43133">
    <property type="entry name" value="RNA POLYMERASE ECF-TYPE SIGMA FACTO"/>
    <property type="match status" value="1"/>
</dbReference>
<dbReference type="GO" id="GO:0016987">
    <property type="term" value="F:sigma factor activity"/>
    <property type="evidence" value="ECO:0007669"/>
    <property type="project" value="UniProtKB-KW"/>
</dbReference>
<keyword evidence="9" id="KW-1185">Reference proteome</keyword>
<dbReference type="InterPro" id="IPR036388">
    <property type="entry name" value="WH-like_DNA-bd_sf"/>
</dbReference>
<dbReference type="InterPro" id="IPR013324">
    <property type="entry name" value="RNA_pol_sigma_r3/r4-like"/>
</dbReference>
<dbReference type="PANTHER" id="PTHR43133:SF8">
    <property type="entry name" value="RNA POLYMERASE SIGMA FACTOR HI_1459-RELATED"/>
    <property type="match status" value="1"/>
</dbReference>
<dbReference type="AlphaFoldDB" id="A0A1P9WVM1"/>
<feature type="domain" description="RNA polymerase sigma factor 70 region 4 type 2" evidence="7">
    <location>
        <begin position="123"/>
        <end position="174"/>
    </location>
</feature>
<evidence type="ECO:0000259" key="6">
    <source>
        <dbReference type="Pfam" id="PF04542"/>
    </source>
</evidence>
<keyword evidence="4" id="KW-0238">DNA-binding</keyword>
<accession>A0A1P9WVM1</accession>
<dbReference type="Pfam" id="PF08281">
    <property type="entry name" value="Sigma70_r4_2"/>
    <property type="match status" value="1"/>
</dbReference>
<dbReference type="InterPro" id="IPR007627">
    <property type="entry name" value="RNA_pol_sigma70_r2"/>
</dbReference>
<comment type="similarity">
    <text evidence="1">Belongs to the sigma-70 factor family. ECF subfamily.</text>
</comment>
<reference evidence="8 9" key="1">
    <citation type="submission" date="2016-01" db="EMBL/GenBank/DDBJ databases">
        <authorList>
            <person name="Oliw E.H."/>
        </authorList>
    </citation>
    <scope>NUCLEOTIDE SEQUENCE [LARGE SCALE GENOMIC DNA]</scope>
    <source>
        <strain evidence="8 9">DY10</strain>
    </source>
</reference>
<evidence type="ECO:0000313" key="9">
    <source>
        <dbReference type="Proteomes" id="UP000187941"/>
    </source>
</evidence>
<dbReference type="KEGG" id="smon:AWR27_08930"/>
<dbReference type="Pfam" id="PF04542">
    <property type="entry name" value="Sigma70_r2"/>
    <property type="match status" value="1"/>
</dbReference>
<dbReference type="EMBL" id="CP014263">
    <property type="protein sequence ID" value="AQG79432.1"/>
    <property type="molecule type" value="Genomic_DNA"/>
</dbReference>
<dbReference type="RefSeq" id="WP_077130867.1">
    <property type="nucleotide sequence ID" value="NZ_CP014263.1"/>
</dbReference>
<feature type="domain" description="RNA polymerase sigma-70 region 2" evidence="6">
    <location>
        <begin position="28"/>
        <end position="95"/>
    </location>
</feature>
<dbReference type="GO" id="GO:0006352">
    <property type="term" value="P:DNA-templated transcription initiation"/>
    <property type="evidence" value="ECO:0007669"/>
    <property type="project" value="InterPro"/>
</dbReference>
<dbReference type="InterPro" id="IPR013325">
    <property type="entry name" value="RNA_pol_sigma_r2"/>
</dbReference>
<evidence type="ECO:0000256" key="3">
    <source>
        <dbReference type="ARBA" id="ARBA00023082"/>
    </source>
</evidence>
<name>A0A1P9WVM1_9BACT</name>
<dbReference type="InterPro" id="IPR013249">
    <property type="entry name" value="RNA_pol_sigma70_r4_t2"/>
</dbReference>
<dbReference type="InterPro" id="IPR014284">
    <property type="entry name" value="RNA_pol_sigma-70_dom"/>
</dbReference>
<proteinExistence type="inferred from homology"/>
<protein>
    <submittedName>
        <fullName evidence="8">RNA polymerase subunit sigma-24</fullName>
    </submittedName>
</protein>
<keyword evidence="3" id="KW-0731">Sigma factor</keyword>
<dbReference type="Gene3D" id="1.10.10.10">
    <property type="entry name" value="Winged helix-like DNA-binding domain superfamily/Winged helix DNA-binding domain"/>
    <property type="match status" value="1"/>
</dbReference>
<keyword evidence="2" id="KW-0805">Transcription regulation</keyword>
<dbReference type="SUPFAM" id="SSF88946">
    <property type="entry name" value="Sigma2 domain of RNA polymerase sigma factors"/>
    <property type="match status" value="1"/>
</dbReference>
<evidence type="ECO:0000259" key="7">
    <source>
        <dbReference type="Pfam" id="PF08281"/>
    </source>
</evidence>
<dbReference type="GO" id="GO:0003677">
    <property type="term" value="F:DNA binding"/>
    <property type="evidence" value="ECO:0007669"/>
    <property type="project" value="UniProtKB-KW"/>
</dbReference>
<keyword evidence="5" id="KW-0804">Transcription</keyword>
<dbReference type="NCBIfam" id="TIGR02937">
    <property type="entry name" value="sigma70-ECF"/>
    <property type="match status" value="1"/>
</dbReference>
<dbReference type="InterPro" id="IPR039425">
    <property type="entry name" value="RNA_pol_sigma-70-like"/>
</dbReference>
<dbReference type="SUPFAM" id="SSF88659">
    <property type="entry name" value="Sigma3 and sigma4 domains of RNA polymerase sigma factors"/>
    <property type="match status" value="1"/>
</dbReference>
<dbReference type="Proteomes" id="UP000187941">
    <property type="component" value="Chromosome"/>
</dbReference>
<dbReference type="Gene3D" id="1.10.1740.10">
    <property type="match status" value="1"/>
</dbReference>
<organism evidence="8 9">
    <name type="scientific">Spirosoma montaniterrae</name>
    <dbReference type="NCBI Taxonomy" id="1178516"/>
    <lineage>
        <taxon>Bacteria</taxon>
        <taxon>Pseudomonadati</taxon>
        <taxon>Bacteroidota</taxon>
        <taxon>Cytophagia</taxon>
        <taxon>Cytophagales</taxon>
        <taxon>Cytophagaceae</taxon>
        <taxon>Spirosoma</taxon>
    </lineage>
</organism>
<evidence type="ECO:0000313" key="8">
    <source>
        <dbReference type="EMBL" id="AQG79432.1"/>
    </source>
</evidence>
<gene>
    <name evidence="8" type="ORF">AWR27_08930</name>
</gene>
<evidence type="ECO:0000256" key="4">
    <source>
        <dbReference type="ARBA" id="ARBA00023125"/>
    </source>
</evidence>
<evidence type="ECO:0000256" key="2">
    <source>
        <dbReference type="ARBA" id="ARBA00023015"/>
    </source>
</evidence>